<feature type="domain" description="Integrase p58-like C-terminal" evidence="2">
    <location>
        <begin position="163"/>
        <end position="195"/>
    </location>
</feature>
<feature type="region of interest" description="Disordered" evidence="1">
    <location>
        <begin position="247"/>
        <end position="289"/>
    </location>
</feature>
<feature type="compositionally biased region" description="Acidic residues" evidence="1">
    <location>
        <begin position="206"/>
        <end position="227"/>
    </location>
</feature>
<protein>
    <recommendedName>
        <fullName evidence="2">Integrase p58-like C-terminal domain-containing protein</fullName>
    </recommendedName>
</protein>
<dbReference type="Gene3D" id="2.30.30.850">
    <property type="match status" value="1"/>
</dbReference>
<reference evidence="3" key="1">
    <citation type="journal article" date="2023" name="Insect Mol. Biol.">
        <title>Genome sequencing provides insights into the evolution of gene families encoding plant cell wall-degrading enzymes in longhorned beetles.</title>
        <authorList>
            <person name="Shin N.R."/>
            <person name="Okamura Y."/>
            <person name="Kirsch R."/>
            <person name="Pauchet Y."/>
        </authorList>
    </citation>
    <scope>NUCLEOTIDE SEQUENCE</scope>
    <source>
        <strain evidence="3">RBIC_L_NR</strain>
    </source>
</reference>
<dbReference type="InterPro" id="IPR054465">
    <property type="entry name" value="Integrase_p58-like_C"/>
</dbReference>
<feature type="compositionally biased region" description="Basic residues" evidence="1">
    <location>
        <begin position="276"/>
        <end position="289"/>
    </location>
</feature>
<sequence>MRSQRTRMSGTLLRSCDELQHVVKVATLEAGNFEPIWDKEALRKAQKRDEFCKDIRTRLKEKEPDVESAYYEDKTKILPIDTFLRTGRLKYDCEENNVSELMARLKRIYAPVYENTERAKIRRNKQFDRKTKERNFELGDLVYLKDLSTTVGISKKLAKSWKGPYRVIEVMGPVNYKIRKVHGRDEQVVHVNRLNKYYEKEKQLDGTEDEDNREEALNESDEEDEEKQDSTLKLPLIPQWIEISVNIRDKEDSEEDIKDEVSESEEEAEEPVFLRRSTRIRRPPNRLDL</sequence>
<comment type="caution">
    <text evidence="3">The sequence shown here is derived from an EMBL/GenBank/DDBJ whole genome shotgun (WGS) entry which is preliminary data.</text>
</comment>
<name>A0AAV8WZI5_9CUCU</name>
<dbReference type="EMBL" id="JANEYF010004221">
    <property type="protein sequence ID" value="KAJ8931848.1"/>
    <property type="molecule type" value="Genomic_DNA"/>
</dbReference>
<evidence type="ECO:0000256" key="1">
    <source>
        <dbReference type="SAM" id="MobiDB-lite"/>
    </source>
</evidence>
<keyword evidence="4" id="KW-1185">Reference proteome</keyword>
<evidence type="ECO:0000313" key="3">
    <source>
        <dbReference type="EMBL" id="KAJ8931848.1"/>
    </source>
</evidence>
<gene>
    <name evidence="3" type="ORF">NQ314_015202</name>
</gene>
<organism evidence="3 4">
    <name type="scientific">Rhamnusium bicolor</name>
    <dbReference type="NCBI Taxonomy" id="1586634"/>
    <lineage>
        <taxon>Eukaryota</taxon>
        <taxon>Metazoa</taxon>
        <taxon>Ecdysozoa</taxon>
        <taxon>Arthropoda</taxon>
        <taxon>Hexapoda</taxon>
        <taxon>Insecta</taxon>
        <taxon>Pterygota</taxon>
        <taxon>Neoptera</taxon>
        <taxon>Endopterygota</taxon>
        <taxon>Coleoptera</taxon>
        <taxon>Polyphaga</taxon>
        <taxon>Cucujiformia</taxon>
        <taxon>Chrysomeloidea</taxon>
        <taxon>Cerambycidae</taxon>
        <taxon>Lepturinae</taxon>
        <taxon>Rhagiini</taxon>
        <taxon>Rhamnusium</taxon>
    </lineage>
</organism>
<evidence type="ECO:0000313" key="4">
    <source>
        <dbReference type="Proteomes" id="UP001162156"/>
    </source>
</evidence>
<dbReference type="Pfam" id="PF22938">
    <property type="entry name" value="Integrase_p58_C"/>
    <property type="match status" value="1"/>
</dbReference>
<feature type="region of interest" description="Disordered" evidence="1">
    <location>
        <begin position="200"/>
        <end position="233"/>
    </location>
</feature>
<accession>A0AAV8WZI5</accession>
<dbReference type="AlphaFoldDB" id="A0AAV8WZI5"/>
<dbReference type="Proteomes" id="UP001162156">
    <property type="component" value="Unassembled WGS sequence"/>
</dbReference>
<proteinExistence type="predicted"/>
<evidence type="ECO:0000259" key="2">
    <source>
        <dbReference type="Pfam" id="PF22938"/>
    </source>
</evidence>
<feature type="compositionally biased region" description="Acidic residues" evidence="1">
    <location>
        <begin position="252"/>
        <end position="270"/>
    </location>
</feature>